<dbReference type="OMA" id="CAWNETI"/>
<dbReference type="AlphaFoldDB" id="J3LG92"/>
<sequence length="74" mass="8597">MSLKWRYSGSSAQTAMILSSFSPCYKLNDHEFIYILLKADTSISYLHQDEDVHRVTVLTECAWNETIVVRVNNR</sequence>
<name>J3LG92_ORYBR</name>
<reference evidence="1" key="1">
    <citation type="submission" date="2013-04" db="UniProtKB">
        <authorList>
            <consortium name="EnsemblPlants"/>
        </authorList>
    </citation>
    <scope>IDENTIFICATION</scope>
</reference>
<accession>J3LG92</accession>
<dbReference type="Proteomes" id="UP000006038">
    <property type="component" value="Unassembled WGS sequence"/>
</dbReference>
<proteinExistence type="predicted"/>
<protein>
    <submittedName>
        <fullName evidence="1">Uncharacterized protein</fullName>
    </submittedName>
</protein>
<dbReference type="eggNOG" id="ENOG502R5YM">
    <property type="taxonomic scope" value="Eukaryota"/>
</dbReference>
<organism evidence="1">
    <name type="scientific">Oryza brachyantha</name>
    <name type="common">malo sina</name>
    <dbReference type="NCBI Taxonomy" id="4533"/>
    <lineage>
        <taxon>Eukaryota</taxon>
        <taxon>Viridiplantae</taxon>
        <taxon>Streptophyta</taxon>
        <taxon>Embryophyta</taxon>
        <taxon>Tracheophyta</taxon>
        <taxon>Spermatophyta</taxon>
        <taxon>Magnoliopsida</taxon>
        <taxon>Liliopsida</taxon>
        <taxon>Poales</taxon>
        <taxon>Poaceae</taxon>
        <taxon>BOP clade</taxon>
        <taxon>Oryzoideae</taxon>
        <taxon>Oryzeae</taxon>
        <taxon>Oryzinae</taxon>
        <taxon>Oryza</taxon>
    </lineage>
</organism>
<keyword evidence="2" id="KW-1185">Reference proteome</keyword>
<dbReference type="HOGENOM" id="CLU_2691676_0_0_1"/>
<dbReference type="EnsemblPlants" id="OB02G36590.1">
    <property type="protein sequence ID" value="OB02G36590.1"/>
    <property type="gene ID" value="OB02G36590"/>
</dbReference>
<evidence type="ECO:0000313" key="1">
    <source>
        <dbReference type="EnsemblPlants" id="OB02G36590.1"/>
    </source>
</evidence>
<dbReference type="Gramene" id="OB02G36590.1">
    <property type="protein sequence ID" value="OB02G36590.1"/>
    <property type="gene ID" value="OB02G36590"/>
</dbReference>
<evidence type="ECO:0000313" key="2">
    <source>
        <dbReference type="Proteomes" id="UP000006038"/>
    </source>
</evidence>